<name>A0ABN9SML0_9DINO</name>
<dbReference type="Proteomes" id="UP001189429">
    <property type="component" value="Unassembled WGS sequence"/>
</dbReference>
<dbReference type="EMBL" id="CAUYUJ010012002">
    <property type="protein sequence ID" value="CAK0833035.1"/>
    <property type="molecule type" value="Genomic_DNA"/>
</dbReference>
<feature type="chain" id="PRO_5045351524" evidence="2">
    <location>
        <begin position="18"/>
        <end position="612"/>
    </location>
</feature>
<feature type="signal peptide" evidence="2">
    <location>
        <begin position="1"/>
        <end position="17"/>
    </location>
</feature>
<gene>
    <name evidence="3" type="ORF">PCOR1329_LOCUS30865</name>
</gene>
<evidence type="ECO:0000256" key="2">
    <source>
        <dbReference type="SAM" id="SignalP"/>
    </source>
</evidence>
<keyword evidence="2" id="KW-0732">Signal</keyword>
<evidence type="ECO:0000256" key="1">
    <source>
        <dbReference type="SAM" id="MobiDB-lite"/>
    </source>
</evidence>
<organism evidence="3 4">
    <name type="scientific">Prorocentrum cordatum</name>
    <dbReference type="NCBI Taxonomy" id="2364126"/>
    <lineage>
        <taxon>Eukaryota</taxon>
        <taxon>Sar</taxon>
        <taxon>Alveolata</taxon>
        <taxon>Dinophyceae</taxon>
        <taxon>Prorocentrales</taxon>
        <taxon>Prorocentraceae</taxon>
        <taxon>Prorocentrum</taxon>
    </lineage>
</organism>
<comment type="caution">
    <text evidence="3">The sequence shown here is derived from an EMBL/GenBank/DDBJ whole genome shotgun (WGS) entry which is preliminary data.</text>
</comment>
<sequence>MHCVGYVATALLVLVDAQEVKRSADDKEWLQGINTYGDITCRREDNCIVGSGLGSCKVIVDLAIAIPLSITDSWNASLVGFNSTMISARYSVPVSDITITGHSPLSHWSLCWPKGPQGSKSRIMREAGLGDYCYFVDNHCFLWASPCSGGCSTLRELSEYKSFCPGLRYATPAEFELALPSLNANRQEFFSRCAAEPLDPLWNHCDYANEFARVPDNGWKDLVLICDFSSTPSPTWPLLSTSAAGAWPWMPTSATGTGAWMPTSATGTGAFTPTSATGGVATAPSPTPVPLPPAPGPGLVPCGLTGGYSMWPSDPTCASWVQGDGQGGGPNTYVGTTESCHHCIVLVLTNYPNSRGATYRTPGSSTQAGECYAEDAWWFPDGDPDWITIPVIASLQYYTDLASDPCSPAFGMTMKPTPSPTAPTPSPTSSLSVPTPGPTLDLTSITSGISASFGGTVTATGDPHLQNIHGERFDLMKPGNHVLINIPRGGRAGSELLRVEAEARRSGGACADIYTYLNITGVWAQALQTGGLRFQAQDASDRSLKWTSFGKIELKVAHGCTQRGDRYLNLYVKHLTRAGFAVGGLLGEDDHEDAAMSPESCAQRLSLIQSSF</sequence>
<accession>A0ABN9SML0</accession>
<feature type="compositionally biased region" description="Pro residues" evidence="1">
    <location>
        <begin position="417"/>
        <end position="426"/>
    </location>
</feature>
<proteinExistence type="predicted"/>
<reference evidence="3" key="1">
    <citation type="submission" date="2023-10" db="EMBL/GenBank/DDBJ databases">
        <authorList>
            <person name="Chen Y."/>
            <person name="Shah S."/>
            <person name="Dougan E. K."/>
            <person name="Thang M."/>
            <person name="Chan C."/>
        </authorList>
    </citation>
    <scope>NUCLEOTIDE SEQUENCE [LARGE SCALE GENOMIC DNA]</scope>
</reference>
<evidence type="ECO:0000313" key="4">
    <source>
        <dbReference type="Proteomes" id="UP001189429"/>
    </source>
</evidence>
<feature type="region of interest" description="Disordered" evidence="1">
    <location>
        <begin position="414"/>
        <end position="437"/>
    </location>
</feature>
<evidence type="ECO:0000313" key="3">
    <source>
        <dbReference type="EMBL" id="CAK0833035.1"/>
    </source>
</evidence>
<keyword evidence="4" id="KW-1185">Reference proteome</keyword>
<protein>
    <submittedName>
        <fullName evidence="3">Uncharacterized protein</fullName>
    </submittedName>
</protein>